<dbReference type="InterPro" id="IPR013783">
    <property type="entry name" value="Ig-like_fold"/>
</dbReference>
<gene>
    <name evidence="4" type="ORF">JTE88_01045</name>
</gene>
<evidence type="ECO:0000313" key="4">
    <source>
        <dbReference type="EMBL" id="QRV02381.1"/>
    </source>
</evidence>
<protein>
    <recommendedName>
        <fullName evidence="6">LPXTG-motif cell wall anchor domain-containing protein</fullName>
    </recommendedName>
</protein>
<dbReference type="Gene3D" id="2.60.40.10">
    <property type="entry name" value="Immunoglobulins"/>
    <property type="match status" value="1"/>
</dbReference>
<name>A0ABX7IGX3_9ACTO</name>
<evidence type="ECO:0000256" key="3">
    <source>
        <dbReference type="SAM" id="SignalP"/>
    </source>
</evidence>
<dbReference type="RefSeq" id="WP_204424807.1">
    <property type="nucleotide sequence ID" value="NZ_CP070228.1"/>
</dbReference>
<feature type="region of interest" description="Disordered" evidence="1">
    <location>
        <begin position="52"/>
        <end position="72"/>
    </location>
</feature>
<evidence type="ECO:0000256" key="2">
    <source>
        <dbReference type="SAM" id="Phobius"/>
    </source>
</evidence>
<dbReference type="Proteomes" id="UP000602653">
    <property type="component" value="Chromosome"/>
</dbReference>
<sequence>MKVSKLITCVATLGFTVLTFTVASPAIAQPVVGDTPSAEHDIRCEQTSLTISLPKPNPYDQTPNDGLAEPTGEGFEISAQRVAGLDLSKSSEWVKIGGLTPKTARDMGLVGDRVTLTTNSDAKVTFNNLPIGLYLITATAPQDPHYKISHLDDFLVSVPLGQGDHWDCAVKIDAKTHYDVEPVPPTPHEPPVPPTPVPPLAITGAQILIAGVVSTILIVGGLILVVRRRKDAENNLNESVSEDSLEGQK</sequence>
<proteinExistence type="predicted"/>
<feature type="transmembrane region" description="Helical" evidence="2">
    <location>
        <begin position="207"/>
        <end position="226"/>
    </location>
</feature>
<evidence type="ECO:0000256" key="1">
    <source>
        <dbReference type="SAM" id="MobiDB-lite"/>
    </source>
</evidence>
<organism evidence="4 5">
    <name type="scientific">Arcanobacterium phocisimile</name>
    <dbReference type="NCBI Taxonomy" id="1302235"/>
    <lineage>
        <taxon>Bacteria</taxon>
        <taxon>Bacillati</taxon>
        <taxon>Actinomycetota</taxon>
        <taxon>Actinomycetes</taxon>
        <taxon>Actinomycetales</taxon>
        <taxon>Actinomycetaceae</taxon>
        <taxon>Arcanobacterium</taxon>
    </lineage>
</organism>
<keyword evidence="2" id="KW-0812">Transmembrane</keyword>
<keyword evidence="2" id="KW-1133">Transmembrane helix</keyword>
<evidence type="ECO:0000313" key="5">
    <source>
        <dbReference type="Proteomes" id="UP000602653"/>
    </source>
</evidence>
<keyword evidence="3" id="KW-0732">Signal</keyword>
<reference evidence="4 5" key="1">
    <citation type="submission" date="2021-02" db="EMBL/GenBank/DDBJ databases">
        <title>Complete Genome Sequence of Arcanobacterium phocisimile strain DSM 26142T from a harbour seal.</title>
        <authorList>
            <person name="Borowiak M."/>
            <person name="Alssahen M."/>
            <person name="Malorny B."/>
            <person name="Laemmler C."/>
            <person name="Siebert U."/>
            <person name="Ploetz M."/>
            <person name="Abdulmawjood A."/>
        </authorList>
    </citation>
    <scope>NUCLEOTIDE SEQUENCE [LARGE SCALE GENOMIC DNA]</scope>
    <source>
        <strain evidence="4 5">DSM 26142</strain>
    </source>
</reference>
<feature type="chain" id="PRO_5046248046" description="LPXTG-motif cell wall anchor domain-containing protein" evidence="3">
    <location>
        <begin position="29"/>
        <end position="249"/>
    </location>
</feature>
<keyword evidence="2" id="KW-0472">Membrane</keyword>
<dbReference type="EMBL" id="CP070228">
    <property type="protein sequence ID" value="QRV02381.1"/>
    <property type="molecule type" value="Genomic_DNA"/>
</dbReference>
<evidence type="ECO:0008006" key="6">
    <source>
        <dbReference type="Google" id="ProtNLM"/>
    </source>
</evidence>
<keyword evidence="5" id="KW-1185">Reference proteome</keyword>
<accession>A0ABX7IGX3</accession>
<feature type="signal peptide" evidence="3">
    <location>
        <begin position="1"/>
        <end position="28"/>
    </location>
</feature>